<dbReference type="Proteomes" id="UP001187415">
    <property type="component" value="Unassembled WGS sequence"/>
</dbReference>
<reference evidence="2" key="1">
    <citation type="submission" date="2023-07" db="EMBL/GenBank/DDBJ databases">
        <title>Chromosome-level Genome Assembly of Striped Snakehead (Channa striata).</title>
        <authorList>
            <person name="Liu H."/>
        </authorList>
    </citation>
    <scope>NUCLEOTIDE SEQUENCE</scope>
    <source>
        <strain evidence="2">Gz</strain>
        <tissue evidence="2">Muscle</tissue>
    </source>
</reference>
<protein>
    <submittedName>
        <fullName evidence="2">Uncharacterized protein</fullName>
    </submittedName>
</protein>
<comment type="caution">
    <text evidence="2">The sequence shown here is derived from an EMBL/GenBank/DDBJ whole genome shotgun (WGS) entry which is preliminary data.</text>
</comment>
<evidence type="ECO:0000256" key="1">
    <source>
        <dbReference type="SAM" id="MobiDB-lite"/>
    </source>
</evidence>
<keyword evidence="3" id="KW-1185">Reference proteome</keyword>
<feature type="region of interest" description="Disordered" evidence="1">
    <location>
        <begin position="26"/>
        <end position="75"/>
    </location>
</feature>
<gene>
    <name evidence="2" type="ORF">Q5P01_022548</name>
</gene>
<feature type="compositionally biased region" description="Polar residues" evidence="1">
    <location>
        <begin position="65"/>
        <end position="75"/>
    </location>
</feature>
<name>A0AA88IXZ0_CHASR</name>
<proteinExistence type="predicted"/>
<dbReference type="AlphaFoldDB" id="A0AA88IXZ0"/>
<feature type="compositionally biased region" description="Basic and acidic residues" evidence="1">
    <location>
        <begin position="33"/>
        <end position="51"/>
    </location>
</feature>
<dbReference type="EMBL" id="JAUPFM010000018">
    <property type="protein sequence ID" value="KAK2822483.1"/>
    <property type="molecule type" value="Genomic_DNA"/>
</dbReference>
<sequence length="75" mass="8662">MCHLWRTQTPSTCRGRSRGEELASAISSQCLPRHGERCHRQEGQRAGERQRVSSQSQRRFLTQMGMPTTEHNVPR</sequence>
<organism evidence="2 3">
    <name type="scientific">Channa striata</name>
    <name type="common">Snakehead murrel</name>
    <name type="synonym">Ophicephalus striatus</name>
    <dbReference type="NCBI Taxonomy" id="64152"/>
    <lineage>
        <taxon>Eukaryota</taxon>
        <taxon>Metazoa</taxon>
        <taxon>Chordata</taxon>
        <taxon>Craniata</taxon>
        <taxon>Vertebrata</taxon>
        <taxon>Euteleostomi</taxon>
        <taxon>Actinopterygii</taxon>
        <taxon>Neopterygii</taxon>
        <taxon>Teleostei</taxon>
        <taxon>Neoteleostei</taxon>
        <taxon>Acanthomorphata</taxon>
        <taxon>Anabantaria</taxon>
        <taxon>Anabantiformes</taxon>
        <taxon>Channoidei</taxon>
        <taxon>Channidae</taxon>
        <taxon>Channa</taxon>
    </lineage>
</organism>
<accession>A0AA88IXZ0</accession>
<evidence type="ECO:0000313" key="3">
    <source>
        <dbReference type="Proteomes" id="UP001187415"/>
    </source>
</evidence>
<evidence type="ECO:0000313" key="2">
    <source>
        <dbReference type="EMBL" id="KAK2822483.1"/>
    </source>
</evidence>